<dbReference type="GO" id="GO:0005576">
    <property type="term" value="C:extracellular region"/>
    <property type="evidence" value="ECO:0007669"/>
    <property type="project" value="UniProtKB-SubCell"/>
</dbReference>
<dbReference type="STRING" id="254877.A0A1V6TRR9"/>
<keyword evidence="5" id="KW-0464">Manganese</keyword>
<sequence>MFRLLIPIVIISCSVIATAINLSLTQQLILAPSRNARYALLKDEDFLFDFGKGPSSELSTGGYLAEATSETFPALVGQGVGMAVGILGPCGFNTPHTHVGGSEFFIALNGTIHSYLALEPPPINSGATPRVINHTINALQATIFPQGSTHMQINPSCEIRAFVASFGTDDFGRTQQFEALFSIPDDVLQDSLGNTLSPSQIDNIRQNIPSPVMKSINQCRVVCGMPPHPEH</sequence>
<dbReference type="EMBL" id="MLQL01000004">
    <property type="protein sequence ID" value="OQE29068.1"/>
    <property type="molecule type" value="Genomic_DNA"/>
</dbReference>
<feature type="domain" description="Cupin type-1" evidence="6">
    <location>
        <begin position="48"/>
        <end position="202"/>
    </location>
</feature>
<dbReference type="OrthoDB" id="1921208at2759"/>
<gene>
    <name evidence="7" type="ORF">PENFLA_c004G08461</name>
</gene>
<dbReference type="InterPro" id="IPR011051">
    <property type="entry name" value="RmlC_Cupin_sf"/>
</dbReference>
<dbReference type="InterPro" id="IPR014710">
    <property type="entry name" value="RmlC-like_jellyroll"/>
</dbReference>
<dbReference type="InterPro" id="IPR001929">
    <property type="entry name" value="Germin"/>
</dbReference>
<comment type="subcellular location">
    <subcellularLocation>
        <location evidence="1">Secreted</location>
    </subcellularLocation>
</comment>
<evidence type="ECO:0000256" key="2">
    <source>
        <dbReference type="ARBA" id="ARBA00007456"/>
    </source>
</evidence>
<keyword evidence="3" id="KW-0964">Secreted</keyword>
<dbReference type="PANTHER" id="PTHR31238">
    <property type="entry name" value="GERMIN-LIKE PROTEIN SUBFAMILY 3 MEMBER 3"/>
    <property type="match status" value="1"/>
</dbReference>
<evidence type="ECO:0000313" key="8">
    <source>
        <dbReference type="Proteomes" id="UP000191342"/>
    </source>
</evidence>
<comment type="caution">
    <text evidence="7">The sequence shown here is derived from an EMBL/GenBank/DDBJ whole genome shotgun (WGS) entry which is preliminary data.</text>
</comment>
<evidence type="ECO:0000313" key="7">
    <source>
        <dbReference type="EMBL" id="OQE29068.1"/>
    </source>
</evidence>
<dbReference type="CDD" id="cd02241">
    <property type="entry name" value="cupin_OxOx"/>
    <property type="match status" value="1"/>
</dbReference>
<evidence type="ECO:0000256" key="1">
    <source>
        <dbReference type="ARBA" id="ARBA00004613"/>
    </source>
</evidence>
<comment type="similarity">
    <text evidence="2">Belongs to the germin family.</text>
</comment>
<dbReference type="InterPro" id="IPR006045">
    <property type="entry name" value="Cupin_1"/>
</dbReference>
<dbReference type="SMART" id="SM00835">
    <property type="entry name" value="Cupin_1"/>
    <property type="match status" value="1"/>
</dbReference>
<evidence type="ECO:0000259" key="6">
    <source>
        <dbReference type="SMART" id="SM00835"/>
    </source>
</evidence>
<evidence type="ECO:0000256" key="3">
    <source>
        <dbReference type="ARBA" id="ARBA00022525"/>
    </source>
</evidence>
<reference evidence="8" key="1">
    <citation type="journal article" date="2017" name="Nat. Microbiol.">
        <title>Global analysis of biosynthetic gene clusters reveals vast potential of secondary metabolite production in Penicillium species.</title>
        <authorList>
            <person name="Nielsen J.C."/>
            <person name="Grijseels S."/>
            <person name="Prigent S."/>
            <person name="Ji B."/>
            <person name="Dainat J."/>
            <person name="Nielsen K.F."/>
            <person name="Frisvad J.C."/>
            <person name="Workman M."/>
            <person name="Nielsen J."/>
        </authorList>
    </citation>
    <scope>NUCLEOTIDE SEQUENCE [LARGE SCALE GENOMIC DNA]</scope>
    <source>
        <strain evidence="8">IBT 14082</strain>
    </source>
</reference>
<dbReference type="AlphaFoldDB" id="A0A1V6TRR9"/>
<name>A0A1V6TRR9_9EURO</name>
<dbReference type="GO" id="GO:0030145">
    <property type="term" value="F:manganese ion binding"/>
    <property type="evidence" value="ECO:0007669"/>
    <property type="project" value="InterPro"/>
</dbReference>
<accession>A0A1V6TRR9</accession>
<keyword evidence="8" id="KW-1185">Reference proteome</keyword>
<evidence type="ECO:0000256" key="4">
    <source>
        <dbReference type="ARBA" id="ARBA00022723"/>
    </source>
</evidence>
<dbReference type="Gene3D" id="2.60.120.10">
    <property type="entry name" value="Jelly Rolls"/>
    <property type="match status" value="1"/>
</dbReference>
<dbReference type="Proteomes" id="UP000191342">
    <property type="component" value="Unassembled WGS sequence"/>
</dbReference>
<dbReference type="SUPFAM" id="SSF51182">
    <property type="entry name" value="RmlC-like cupins"/>
    <property type="match status" value="1"/>
</dbReference>
<evidence type="ECO:0000256" key="5">
    <source>
        <dbReference type="ARBA" id="ARBA00023211"/>
    </source>
</evidence>
<organism evidence="7 8">
    <name type="scientific">Penicillium flavigenum</name>
    <dbReference type="NCBI Taxonomy" id="254877"/>
    <lineage>
        <taxon>Eukaryota</taxon>
        <taxon>Fungi</taxon>
        <taxon>Dikarya</taxon>
        <taxon>Ascomycota</taxon>
        <taxon>Pezizomycotina</taxon>
        <taxon>Eurotiomycetes</taxon>
        <taxon>Eurotiomycetidae</taxon>
        <taxon>Eurotiales</taxon>
        <taxon>Aspergillaceae</taxon>
        <taxon>Penicillium</taxon>
    </lineage>
</organism>
<proteinExistence type="inferred from homology"/>
<keyword evidence="4" id="KW-0479">Metal-binding</keyword>
<protein>
    <recommendedName>
        <fullName evidence="6">Cupin type-1 domain-containing protein</fullName>
    </recommendedName>
</protein>
<dbReference type="Pfam" id="PF00190">
    <property type="entry name" value="Cupin_1"/>
    <property type="match status" value="1"/>
</dbReference>